<feature type="transmembrane region" description="Helical" evidence="2">
    <location>
        <begin position="7"/>
        <end position="26"/>
    </location>
</feature>
<sequence>MLLKKQTVWLLTMLSLVVVLSVYYITSPEQAQDNLTAVEEKQDEQTQKEATEDGAAEGAADTESNDENTVISGVASDEKFEALRLQLDDQRNEMKEEYQEMVASTDLPAEQRNDAYEKMKELDDIAQKEGVLETLIKTMGYEDALVRADGEKVRITVKAQEHSRAEANEIIQMVRTELGSLQAVAVTFQPEK</sequence>
<dbReference type="OrthoDB" id="2939102at2"/>
<protein>
    <submittedName>
        <fullName evidence="3">Stage III sporulation protein AH</fullName>
    </submittedName>
</protein>
<reference evidence="3 4" key="1">
    <citation type="journal article" date="2015" name="Stand. Genomic Sci.">
        <title>Genomic Encyclopedia of Bacterial and Archaeal Type Strains, Phase III: the genomes of soil and plant-associated and newly described type strains.</title>
        <authorList>
            <person name="Whitman W.B."/>
            <person name="Woyke T."/>
            <person name="Klenk H.P."/>
            <person name="Zhou Y."/>
            <person name="Lilburn T.G."/>
            <person name="Beck B.J."/>
            <person name="De Vos P."/>
            <person name="Vandamme P."/>
            <person name="Eisen J.A."/>
            <person name="Garrity G."/>
            <person name="Hugenholtz P."/>
            <person name="Kyrpides N.C."/>
        </authorList>
    </citation>
    <scope>NUCLEOTIDE SEQUENCE [LARGE SCALE GENOMIC DNA]</scope>
    <source>
        <strain evidence="3 4">CV53</strain>
    </source>
</reference>
<organism evidence="3 4">
    <name type="scientific">Mesobacillus foraminis</name>
    <dbReference type="NCBI Taxonomy" id="279826"/>
    <lineage>
        <taxon>Bacteria</taxon>
        <taxon>Bacillati</taxon>
        <taxon>Bacillota</taxon>
        <taxon>Bacilli</taxon>
        <taxon>Bacillales</taxon>
        <taxon>Bacillaceae</taxon>
        <taxon>Mesobacillus</taxon>
    </lineage>
</organism>
<evidence type="ECO:0000313" key="4">
    <source>
        <dbReference type="Proteomes" id="UP000295689"/>
    </source>
</evidence>
<dbReference type="Gene3D" id="1.10.287.4300">
    <property type="entry name" value="Stage III sporulation protein AH-like"/>
    <property type="match status" value="1"/>
</dbReference>
<dbReference type="AlphaFoldDB" id="A0A4R2BBJ4"/>
<keyword evidence="2" id="KW-0812">Transmembrane</keyword>
<dbReference type="RefSeq" id="WP_121611886.1">
    <property type="nucleotide sequence ID" value="NZ_CP033044.1"/>
</dbReference>
<evidence type="ECO:0000313" key="3">
    <source>
        <dbReference type="EMBL" id="TCN22914.1"/>
    </source>
</evidence>
<keyword evidence="2" id="KW-1133">Transmembrane helix</keyword>
<evidence type="ECO:0000256" key="2">
    <source>
        <dbReference type="SAM" id="Phobius"/>
    </source>
</evidence>
<comment type="caution">
    <text evidence="3">The sequence shown here is derived from an EMBL/GenBank/DDBJ whole genome shotgun (WGS) entry which is preliminary data.</text>
</comment>
<proteinExistence type="predicted"/>
<keyword evidence="4" id="KW-1185">Reference proteome</keyword>
<dbReference type="InterPro" id="IPR038503">
    <property type="entry name" value="SpoIIIAH_sf"/>
</dbReference>
<gene>
    <name evidence="3" type="ORF">EV146_10969</name>
</gene>
<feature type="region of interest" description="Disordered" evidence="1">
    <location>
        <begin position="35"/>
        <end position="73"/>
    </location>
</feature>
<dbReference type="Pfam" id="PF12685">
    <property type="entry name" value="SpoIIIAH"/>
    <property type="match status" value="1"/>
</dbReference>
<dbReference type="Proteomes" id="UP000295689">
    <property type="component" value="Unassembled WGS sequence"/>
</dbReference>
<accession>A0A4R2BBJ4</accession>
<feature type="compositionally biased region" description="Basic and acidic residues" evidence="1">
    <location>
        <begin position="38"/>
        <end position="51"/>
    </location>
</feature>
<dbReference type="InterPro" id="IPR024232">
    <property type="entry name" value="SpoIIIAH"/>
</dbReference>
<keyword evidence="2" id="KW-0472">Membrane</keyword>
<dbReference type="EMBL" id="SLVV01000009">
    <property type="protein sequence ID" value="TCN22914.1"/>
    <property type="molecule type" value="Genomic_DNA"/>
</dbReference>
<evidence type="ECO:0000256" key="1">
    <source>
        <dbReference type="SAM" id="MobiDB-lite"/>
    </source>
</evidence>
<name>A0A4R2BBJ4_9BACI</name>